<comment type="caution">
    <text evidence="4">Lacks conserved residue(s) required for the propagation of feature annotation.</text>
</comment>
<dbReference type="EC" id="3.6.1.9" evidence="4"/>
<keyword evidence="4" id="KW-0963">Cytoplasm</keyword>
<comment type="caution">
    <text evidence="5">The sequence shown here is derived from an EMBL/GenBank/DDBJ whole genome shotgun (WGS) entry which is preliminary data.</text>
</comment>
<comment type="function">
    <text evidence="4">Nucleoside triphosphate pyrophosphatase that hydrolyzes dTTP and UTP. May have a dual role in cell division arrest and in preventing the incorporation of modified nucleotides into cellular nucleic acids.</text>
</comment>
<dbReference type="GO" id="GO:0005737">
    <property type="term" value="C:cytoplasm"/>
    <property type="evidence" value="ECO:0007669"/>
    <property type="project" value="UniProtKB-SubCell"/>
</dbReference>
<protein>
    <recommendedName>
        <fullName evidence="4">dTTP/UTP pyrophosphatase</fullName>
        <shortName evidence="4">dTTPase/UTPase</shortName>
        <ecNumber evidence="4">3.6.1.9</ecNumber>
    </recommendedName>
    <alternativeName>
        <fullName evidence="4">Nucleoside triphosphate pyrophosphatase</fullName>
    </alternativeName>
    <alternativeName>
        <fullName evidence="4">Nucleotide pyrophosphatase</fullName>
        <shortName evidence="4">Nucleotide PPase</shortName>
    </alternativeName>
</protein>
<accession>A0A4Y8UED4</accession>
<dbReference type="InterPro" id="IPR029001">
    <property type="entry name" value="ITPase-like_fam"/>
</dbReference>
<dbReference type="Proteomes" id="UP000298133">
    <property type="component" value="Unassembled WGS sequence"/>
</dbReference>
<keyword evidence="3 4" id="KW-0546">Nucleotide metabolism</keyword>
<dbReference type="GO" id="GO:0036218">
    <property type="term" value="F:dTTP diphosphatase activity"/>
    <property type="evidence" value="ECO:0007669"/>
    <property type="project" value="RHEA"/>
</dbReference>
<keyword evidence="2 4" id="KW-0378">Hydrolase</keyword>
<dbReference type="SUPFAM" id="SSF52972">
    <property type="entry name" value="ITPase-like"/>
    <property type="match status" value="1"/>
</dbReference>
<evidence type="ECO:0000256" key="1">
    <source>
        <dbReference type="ARBA" id="ARBA00001968"/>
    </source>
</evidence>
<keyword evidence="6" id="KW-1185">Reference proteome</keyword>
<feature type="site" description="Important for substrate specificity" evidence="4">
    <location>
        <position position="70"/>
    </location>
</feature>
<comment type="catalytic activity">
    <reaction evidence="4">
        <text>UTP + H2O = UMP + diphosphate + H(+)</text>
        <dbReference type="Rhea" id="RHEA:29395"/>
        <dbReference type="ChEBI" id="CHEBI:15377"/>
        <dbReference type="ChEBI" id="CHEBI:15378"/>
        <dbReference type="ChEBI" id="CHEBI:33019"/>
        <dbReference type="ChEBI" id="CHEBI:46398"/>
        <dbReference type="ChEBI" id="CHEBI:57865"/>
        <dbReference type="EC" id="3.6.1.9"/>
    </reaction>
</comment>
<sequence length="193" mass="20296">MSELLLASGSPRRAELLRQIGVQFVVAPVPIDESPLPGECAQHYVLRMAVEKSQAAVRCFGSGAILTADTTVALDGEILGKPGSQDEARALLAQLSGRSHQVLSAICLTAAGRSESRFSATTVTFAALSDSVIERYLRYGESMDKAGGYAIQGAAAAFVEAIEGSYSGVVGLPLQATCQLLDAFAIPYWSRLS</sequence>
<proteinExistence type="inferred from homology"/>
<feature type="site" description="Important for substrate specificity" evidence="4">
    <location>
        <position position="12"/>
    </location>
</feature>
<comment type="subcellular location">
    <subcellularLocation>
        <location evidence="4">Cytoplasm</location>
    </subcellularLocation>
</comment>
<evidence type="ECO:0000256" key="2">
    <source>
        <dbReference type="ARBA" id="ARBA00022801"/>
    </source>
</evidence>
<comment type="catalytic activity">
    <reaction evidence="4">
        <text>dTTP + H2O = dTMP + diphosphate + H(+)</text>
        <dbReference type="Rhea" id="RHEA:28534"/>
        <dbReference type="ChEBI" id="CHEBI:15377"/>
        <dbReference type="ChEBI" id="CHEBI:15378"/>
        <dbReference type="ChEBI" id="CHEBI:33019"/>
        <dbReference type="ChEBI" id="CHEBI:37568"/>
        <dbReference type="ChEBI" id="CHEBI:63528"/>
        <dbReference type="EC" id="3.6.1.9"/>
    </reaction>
</comment>
<evidence type="ECO:0000256" key="3">
    <source>
        <dbReference type="ARBA" id="ARBA00023080"/>
    </source>
</evidence>
<dbReference type="Pfam" id="PF02545">
    <property type="entry name" value="Maf"/>
    <property type="match status" value="1"/>
</dbReference>
<feature type="site" description="Important for substrate specificity" evidence="4">
    <location>
        <position position="152"/>
    </location>
</feature>
<dbReference type="InterPro" id="IPR003697">
    <property type="entry name" value="Maf-like"/>
</dbReference>
<dbReference type="HAMAP" id="MF_00528">
    <property type="entry name" value="Maf"/>
    <property type="match status" value="1"/>
</dbReference>
<name>A0A4Y8UED4_9GAMM</name>
<feature type="active site" description="Proton acceptor" evidence="4">
    <location>
        <position position="69"/>
    </location>
</feature>
<reference evidence="5 6" key="1">
    <citation type="submission" date="2019-03" db="EMBL/GenBank/DDBJ databases">
        <title>Draft genome of Gammaproteobacteria bacterium LSUCC0057, a member of the SAR92 clade.</title>
        <authorList>
            <person name="Lanclos V.C."/>
            <person name="Doiron C."/>
            <person name="Henson M.W."/>
            <person name="Thrash J.C."/>
        </authorList>
    </citation>
    <scope>NUCLEOTIDE SEQUENCE [LARGE SCALE GENOMIC DNA]</scope>
    <source>
        <strain evidence="5 6">LSUCC0057</strain>
    </source>
</reference>
<dbReference type="OrthoDB" id="9807767at2"/>
<dbReference type="PIRSF" id="PIRSF006305">
    <property type="entry name" value="Maf"/>
    <property type="match status" value="1"/>
</dbReference>
<comment type="similarity">
    <text evidence="4">Belongs to the Maf family. YhdE subfamily.</text>
</comment>
<dbReference type="AlphaFoldDB" id="A0A4Y8UED4"/>
<dbReference type="Gene3D" id="3.90.950.10">
    <property type="match status" value="1"/>
</dbReference>
<comment type="cofactor">
    <cofactor evidence="1 4">
        <name>a divalent metal cation</name>
        <dbReference type="ChEBI" id="CHEBI:60240"/>
    </cofactor>
</comment>
<dbReference type="NCBIfam" id="TIGR00172">
    <property type="entry name" value="maf"/>
    <property type="match status" value="1"/>
</dbReference>
<evidence type="ECO:0000313" key="5">
    <source>
        <dbReference type="EMBL" id="TFH67196.1"/>
    </source>
</evidence>
<dbReference type="GO" id="GO:0009117">
    <property type="term" value="P:nucleotide metabolic process"/>
    <property type="evidence" value="ECO:0007669"/>
    <property type="project" value="UniProtKB-KW"/>
</dbReference>
<dbReference type="GO" id="GO:0036221">
    <property type="term" value="F:UTP diphosphatase activity"/>
    <property type="evidence" value="ECO:0007669"/>
    <property type="project" value="RHEA"/>
</dbReference>
<dbReference type="EMBL" id="SPIA01000004">
    <property type="protein sequence ID" value="TFH67196.1"/>
    <property type="molecule type" value="Genomic_DNA"/>
</dbReference>
<evidence type="ECO:0000256" key="4">
    <source>
        <dbReference type="HAMAP-Rule" id="MF_00528"/>
    </source>
</evidence>
<evidence type="ECO:0000313" key="6">
    <source>
        <dbReference type="Proteomes" id="UP000298133"/>
    </source>
</evidence>
<gene>
    <name evidence="5" type="ORF">E3W66_09225</name>
</gene>
<organism evidence="5 6">
    <name type="scientific">Gammaproteobacteria bacterium LSUCC0057</name>
    <dbReference type="NCBI Taxonomy" id="2559237"/>
    <lineage>
        <taxon>Bacteria</taxon>
        <taxon>Pseudomonadati</taxon>
        <taxon>Pseudomonadota</taxon>
        <taxon>Gammaproteobacteria</taxon>
        <taxon>Cellvibrionales</taxon>
        <taxon>Porticoccaceae</taxon>
        <taxon>SAR92 clade</taxon>
    </lineage>
</organism>
<dbReference type="PANTHER" id="PTHR43213:SF5">
    <property type="entry name" value="BIFUNCTIONAL DTTP_UTP PYROPHOSPHATASE_METHYLTRANSFERASE PROTEIN-RELATED"/>
    <property type="match status" value="1"/>
</dbReference>
<dbReference type="CDD" id="cd00555">
    <property type="entry name" value="Maf"/>
    <property type="match status" value="1"/>
</dbReference>
<dbReference type="PANTHER" id="PTHR43213">
    <property type="entry name" value="BIFUNCTIONAL DTTP/UTP PYROPHOSPHATASE/METHYLTRANSFERASE PROTEIN-RELATED"/>
    <property type="match status" value="1"/>
</dbReference>